<gene>
    <name evidence="1" type="ORF">RJ641_032183</name>
</gene>
<keyword evidence="2" id="KW-1185">Reference proteome</keyword>
<dbReference type="Proteomes" id="UP001370490">
    <property type="component" value="Unassembled WGS sequence"/>
</dbReference>
<comment type="caution">
    <text evidence="1">The sequence shown here is derived from an EMBL/GenBank/DDBJ whole genome shotgun (WGS) entry which is preliminary data.</text>
</comment>
<reference evidence="1 2" key="1">
    <citation type="submission" date="2023-12" db="EMBL/GenBank/DDBJ databases">
        <title>A high-quality genome assembly for Dillenia turbinata (Dilleniales).</title>
        <authorList>
            <person name="Chanderbali A."/>
        </authorList>
    </citation>
    <scope>NUCLEOTIDE SEQUENCE [LARGE SCALE GENOMIC DNA]</scope>
    <source>
        <strain evidence="1">LSX21</strain>
        <tissue evidence="1">Leaf</tissue>
    </source>
</reference>
<protein>
    <submittedName>
        <fullName evidence="1">Uncharacterized protein</fullName>
    </submittedName>
</protein>
<evidence type="ECO:0000313" key="2">
    <source>
        <dbReference type="Proteomes" id="UP001370490"/>
    </source>
</evidence>
<proteinExistence type="predicted"/>
<dbReference type="AlphaFoldDB" id="A0AAN8VR67"/>
<accession>A0AAN8VR67</accession>
<evidence type="ECO:0000313" key="1">
    <source>
        <dbReference type="EMBL" id="KAK6938675.1"/>
    </source>
</evidence>
<name>A0AAN8VR67_9MAGN</name>
<organism evidence="1 2">
    <name type="scientific">Dillenia turbinata</name>
    <dbReference type="NCBI Taxonomy" id="194707"/>
    <lineage>
        <taxon>Eukaryota</taxon>
        <taxon>Viridiplantae</taxon>
        <taxon>Streptophyta</taxon>
        <taxon>Embryophyta</taxon>
        <taxon>Tracheophyta</taxon>
        <taxon>Spermatophyta</taxon>
        <taxon>Magnoliopsida</taxon>
        <taxon>eudicotyledons</taxon>
        <taxon>Gunneridae</taxon>
        <taxon>Pentapetalae</taxon>
        <taxon>Dilleniales</taxon>
        <taxon>Dilleniaceae</taxon>
        <taxon>Dillenia</taxon>
    </lineage>
</organism>
<sequence length="80" mass="9392">MAEFLDLLKLLRHWKAQRRLQGERNYNRALTRSIQELRMKGASFDLSKEPQRGIKEQVADDVAPGKYDEVASRVLKMVQY</sequence>
<dbReference type="EMBL" id="JBAMMX010000006">
    <property type="protein sequence ID" value="KAK6938675.1"/>
    <property type="molecule type" value="Genomic_DNA"/>
</dbReference>